<evidence type="ECO:0000313" key="2">
    <source>
        <dbReference type="EMBL" id="EHJ36358.1"/>
    </source>
</evidence>
<evidence type="ECO:0000313" key="3">
    <source>
        <dbReference type="EMBL" id="EHJ37065.1"/>
    </source>
</evidence>
<evidence type="ECO:0000313" key="4">
    <source>
        <dbReference type="Proteomes" id="UP000004407"/>
    </source>
</evidence>
<accession>G6B0X5</accession>
<gene>
    <name evidence="3" type="ORF">HMPREF0673_02543</name>
    <name evidence="2" type="ORF">HMPREF0673_02788</name>
</gene>
<dbReference type="HOGENOM" id="CLU_3255981_0_0_10"/>
<organism evidence="3 4">
    <name type="scientific">Leyella stercorea DSM 18206</name>
    <dbReference type="NCBI Taxonomy" id="1002367"/>
    <lineage>
        <taxon>Bacteria</taxon>
        <taxon>Pseudomonadati</taxon>
        <taxon>Bacteroidota</taxon>
        <taxon>Bacteroidia</taxon>
        <taxon>Bacteroidales</taxon>
        <taxon>Prevotellaceae</taxon>
        <taxon>Leyella</taxon>
    </lineage>
</organism>
<reference evidence="3 4" key="1">
    <citation type="submission" date="2011-08" db="EMBL/GenBank/DDBJ databases">
        <authorList>
            <person name="Weinstock G."/>
            <person name="Sodergren E."/>
            <person name="Clifton S."/>
            <person name="Fulton L."/>
            <person name="Fulton B."/>
            <person name="Courtney L."/>
            <person name="Fronick C."/>
            <person name="Harrison M."/>
            <person name="Strong C."/>
            <person name="Farmer C."/>
            <person name="Delahaunty K."/>
            <person name="Markovic C."/>
            <person name="Hall O."/>
            <person name="Minx P."/>
            <person name="Tomlinson C."/>
            <person name="Mitreva M."/>
            <person name="Hou S."/>
            <person name="Chen J."/>
            <person name="Wollam A."/>
            <person name="Pepin K.H."/>
            <person name="Johnson M."/>
            <person name="Bhonagiri V."/>
            <person name="Zhang X."/>
            <person name="Suruliraj S."/>
            <person name="Warren W."/>
            <person name="Chinwalla A."/>
            <person name="Mardis E.R."/>
            <person name="Wilson R.K."/>
        </authorList>
    </citation>
    <scope>NUCLEOTIDE SEQUENCE [LARGE SCALE GENOMIC DNA]</scope>
    <source>
        <strain evidence="3 4">DSM 18206</strain>
    </source>
</reference>
<sequence>MVYKKAIPLHPLSNSNGVSSKRERCGAKQEANRNKSSLKRFT</sequence>
<feature type="compositionally biased region" description="Basic and acidic residues" evidence="1">
    <location>
        <begin position="20"/>
        <end position="33"/>
    </location>
</feature>
<proteinExistence type="predicted"/>
<dbReference type="AlphaFoldDB" id="G6B0X5"/>
<dbReference type="EMBL" id="AFZZ01000247">
    <property type="protein sequence ID" value="EHJ36358.1"/>
    <property type="molecule type" value="Genomic_DNA"/>
</dbReference>
<comment type="caution">
    <text evidence="3">The sequence shown here is derived from an EMBL/GenBank/DDBJ whole genome shotgun (WGS) entry which is preliminary data.</text>
</comment>
<evidence type="ECO:0000256" key="1">
    <source>
        <dbReference type="SAM" id="MobiDB-lite"/>
    </source>
</evidence>
<dbReference type="EMBL" id="AFZZ01000217">
    <property type="protein sequence ID" value="EHJ37065.1"/>
    <property type="molecule type" value="Genomic_DNA"/>
</dbReference>
<protein>
    <submittedName>
        <fullName evidence="3">Uncharacterized protein</fullName>
    </submittedName>
</protein>
<name>G6B0X5_9BACT</name>
<dbReference type="Proteomes" id="UP000004407">
    <property type="component" value="Unassembled WGS sequence"/>
</dbReference>
<feature type="region of interest" description="Disordered" evidence="1">
    <location>
        <begin position="1"/>
        <end position="42"/>
    </location>
</feature>